<name>A0A0A8ZDE0_ARUDO</name>
<dbReference type="EMBL" id="GBRH01261064">
    <property type="protein sequence ID" value="JAD36831.1"/>
    <property type="molecule type" value="Transcribed_RNA"/>
</dbReference>
<reference evidence="1" key="2">
    <citation type="journal article" date="2015" name="Data Brief">
        <title>Shoot transcriptome of the giant reed, Arundo donax.</title>
        <authorList>
            <person name="Barrero R.A."/>
            <person name="Guerrero F.D."/>
            <person name="Moolhuijzen P."/>
            <person name="Goolsby J.A."/>
            <person name="Tidwell J."/>
            <person name="Bellgard S.E."/>
            <person name="Bellgard M.I."/>
        </authorList>
    </citation>
    <scope>NUCLEOTIDE SEQUENCE</scope>
    <source>
        <tissue evidence="1">Shoot tissue taken approximately 20 cm above the soil surface</tissue>
    </source>
</reference>
<evidence type="ECO:0000313" key="1">
    <source>
        <dbReference type="EMBL" id="JAD36831.1"/>
    </source>
</evidence>
<proteinExistence type="predicted"/>
<protein>
    <submittedName>
        <fullName evidence="1">Uncharacterized protein</fullName>
    </submittedName>
</protein>
<organism evidence="1">
    <name type="scientific">Arundo donax</name>
    <name type="common">Giant reed</name>
    <name type="synonym">Donax arundinaceus</name>
    <dbReference type="NCBI Taxonomy" id="35708"/>
    <lineage>
        <taxon>Eukaryota</taxon>
        <taxon>Viridiplantae</taxon>
        <taxon>Streptophyta</taxon>
        <taxon>Embryophyta</taxon>
        <taxon>Tracheophyta</taxon>
        <taxon>Spermatophyta</taxon>
        <taxon>Magnoliopsida</taxon>
        <taxon>Liliopsida</taxon>
        <taxon>Poales</taxon>
        <taxon>Poaceae</taxon>
        <taxon>PACMAD clade</taxon>
        <taxon>Arundinoideae</taxon>
        <taxon>Arundineae</taxon>
        <taxon>Arundo</taxon>
    </lineage>
</organism>
<dbReference type="AlphaFoldDB" id="A0A0A8ZDE0"/>
<reference evidence="1" key="1">
    <citation type="submission" date="2014-09" db="EMBL/GenBank/DDBJ databases">
        <authorList>
            <person name="Magalhaes I.L.F."/>
            <person name="Oliveira U."/>
            <person name="Santos F.R."/>
            <person name="Vidigal T.H.D.A."/>
            <person name="Brescovit A.D."/>
            <person name="Santos A.J."/>
        </authorList>
    </citation>
    <scope>NUCLEOTIDE SEQUENCE</scope>
    <source>
        <tissue evidence="1">Shoot tissue taken approximately 20 cm above the soil surface</tissue>
    </source>
</reference>
<sequence length="25" mass="2756">MRAPSFAPISKCSPPQVSTMAHIIW</sequence>
<accession>A0A0A8ZDE0</accession>